<proteinExistence type="predicted"/>
<reference evidence="1 2" key="1">
    <citation type="submission" date="2017-07" db="EMBL/GenBank/DDBJ databases">
        <title>The genome sequence of Paludifilum halophilum highlights mechanisms for microbial adaptation to high salt environemnts.</title>
        <authorList>
            <person name="Belbahri L."/>
        </authorList>
    </citation>
    <scope>NUCLEOTIDE SEQUENCE [LARGE SCALE GENOMIC DNA]</scope>
    <source>
        <strain evidence="1 2">DSM 102817</strain>
    </source>
</reference>
<name>A0A235B4T3_9BACL</name>
<dbReference type="Proteomes" id="UP000215459">
    <property type="component" value="Unassembled WGS sequence"/>
</dbReference>
<comment type="caution">
    <text evidence="1">The sequence shown here is derived from an EMBL/GenBank/DDBJ whole genome shotgun (WGS) entry which is preliminary data.</text>
</comment>
<dbReference type="AlphaFoldDB" id="A0A235B4T3"/>
<evidence type="ECO:0000313" key="2">
    <source>
        <dbReference type="Proteomes" id="UP000215459"/>
    </source>
</evidence>
<organism evidence="1 2">
    <name type="scientific">Paludifilum halophilum</name>
    <dbReference type="NCBI Taxonomy" id="1642702"/>
    <lineage>
        <taxon>Bacteria</taxon>
        <taxon>Bacillati</taxon>
        <taxon>Bacillota</taxon>
        <taxon>Bacilli</taxon>
        <taxon>Bacillales</taxon>
        <taxon>Thermoactinomycetaceae</taxon>
        <taxon>Paludifilum</taxon>
    </lineage>
</organism>
<sequence>MNLDEAGRPLSFQEKVGWEKGEISPDVEYLWYKRNFPFASPLTIERNTISTTGKRFSGKEVPRI</sequence>
<dbReference type="EMBL" id="NOWF01000010">
    <property type="protein sequence ID" value="OYD06625.1"/>
    <property type="molecule type" value="Genomic_DNA"/>
</dbReference>
<accession>A0A235B4T3</accession>
<keyword evidence="2" id="KW-1185">Reference proteome</keyword>
<gene>
    <name evidence="1" type="ORF">CHM34_15045</name>
</gene>
<protein>
    <submittedName>
        <fullName evidence="1">Uncharacterized protein</fullName>
    </submittedName>
</protein>
<evidence type="ECO:0000313" key="1">
    <source>
        <dbReference type="EMBL" id="OYD06625.1"/>
    </source>
</evidence>